<organism evidence="4 5">
    <name type="scientific">Cylindrospermum stagnale PCC 7417</name>
    <dbReference type="NCBI Taxonomy" id="56107"/>
    <lineage>
        <taxon>Bacteria</taxon>
        <taxon>Bacillati</taxon>
        <taxon>Cyanobacteriota</taxon>
        <taxon>Cyanophyceae</taxon>
        <taxon>Nostocales</taxon>
        <taxon>Nostocaceae</taxon>
        <taxon>Cylindrospermum</taxon>
    </lineage>
</organism>
<evidence type="ECO:0000313" key="4">
    <source>
        <dbReference type="EMBL" id="AFZ26622.1"/>
    </source>
</evidence>
<dbReference type="InterPro" id="IPR050697">
    <property type="entry name" value="Adenylyl/Guanylyl_Cyclase_3/4"/>
</dbReference>
<sequence>MWAKLKQQIWQWRVVIITVPNVTALVIAIRLTGLLQLLELTAWDQFFIHRPREAFDNRIVIVEINEADIRQQRQWPMSDATLANLLEKIKQQQPRAIGLDLYRDLAVNPGHSDLVKVFESTPNLIGVQKVSQTDDSDPVNPPTVLKQRQQVGANDIPLDGDGKIRRGLLYLNLKNGDTLTSFGLKLALLYLKAEGITDSQRSPTTNPNYLELGRGVFPIFEANDGGYVRANAGSYQVLLNYRGQIQQFPKVSLTSVLENRISPDLMRGRVVLIGSTAESLKDLFYTPYTSKVFAAPERMAGVTIHANLISQILSAAIDGRPLIQTLPEPLEWLWILVWSITGATLCWQQRHSSHLVATCVFLAAGGLIGSCFLGFLLGWWIPVVPPLLALGGSAIAIAQYIARSAAEMQKTFGRYLTDEVVANLLETPSGLKLGGERRKVTILVSDLRGFSAISEQLPPEKVVKILNLYLEVMTDVINYYQGTINEFIGDGILVMFGAPISRPDDSQRAIACAVAMQLAMQKVNEQNEIMNLPILEMGIGINTGEVVAGNVGSQKRAQYTVIGSHVNLAARVETYTVGGQILISEYTGQDASIELRINDQLRVEPKGIKYPITLYDVGGIGGKYKLFLPKKAENLVKLSQEVAVEYVVLQGKHAVGTVFQGELVSLSENGAELRLPSALRSAQSLHSLEILSNLKLKILTEPELLTEDADIYAKVIKQSTVDEHHWLIRFTAVPPKAIAFLKALRDTNSH</sequence>
<dbReference type="InterPro" id="IPR001054">
    <property type="entry name" value="A/G_cyclase"/>
</dbReference>
<dbReference type="KEGG" id="csg:Cylst_4544"/>
<evidence type="ECO:0000256" key="1">
    <source>
        <dbReference type="ARBA" id="ARBA00005381"/>
    </source>
</evidence>
<dbReference type="InterPro" id="IPR029787">
    <property type="entry name" value="Nucleotide_cyclase"/>
</dbReference>
<dbReference type="PANTHER" id="PTHR43081:SF1">
    <property type="entry name" value="ADENYLATE CYCLASE, TERMINAL-DIFFERENTIATION SPECIFIC"/>
    <property type="match status" value="1"/>
</dbReference>
<evidence type="ECO:0000313" key="5">
    <source>
        <dbReference type="Proteomes" id="UP000010475"/>
    </source>
</evidence>
<dbReference type="PATRIC" id="fig|56107.3.peg.4991"/>
<dbReference type="STRING" id="56107.Cylst_4544"/>
<dbReference type="Gene3D" id="3.30.70.1230">
    <property type="entry name" value="Nucleotide cyclase"/>
    <property type="match status" value="1"/>
</dbReference>
<dbReference type="PANTHER" id="PTHR43081">
    <property type="entry name" value="ADENYLATE CYCLASE, TERMINAL-DIFFERENTIATION SPECIFIC-RELATED"/>
    <property type="match status" value="1"/>
</dbReference>
<dbReference type="InterPro" id="IPR007890">
    <property type="entry name" value="CHASE2"/>
</dbReference>
<dbReference type="Pfam" id="PF05226">
    <property type="entry name" value="CHASE2"/>
    <property type="match status" value="1"/>
</dbReference>
<dbReference type="CDD" id="cd07302">
    <property type="entry name" value="CHD"/>
    <property type="match status" value="1"/>
</dbReference>
<keyword evidence="5" id="KW-1185">Reference proteome</keyword>
<gene>
    <name evidence="4" type="ORF">Cylst_4544</name>
</gene>
<feature type="transmembrane region" description="Helical" evidence="2">
    <location>
        <begin position="12"/>
        <end position="31"/>
    </location>
</feature>
<reference evidence="4 5" key="1">
    <citation type="submission" date="2012-06" db="EMBL/GenBank/DDBJ databases">
        <title>Finished chromosome of genome of Cylindrospermum stagnale PCC 7417.</title>
        <authorList>
            <consortium name="US DOE Joint Genome Institute"/>
            <person name="Gugger M."/>
            <person name="Coursin T."/>
            <person name="Rippka R."/>
            <person name="Tandeau De Marsac N."/>
            <person name="Huntemann M."/>
            <person name="Wei C.-L."/>
            <person name="Han J."/>
            <person name="Detter J.C."/>
            <person name="Han C."/>
            <person name="Tapia R."/>
            <person name="Chen A."/>
            <person name="Kyrpides N."/>
            <person name="Mavromatis K."/>
            <person name="Markowitz V."/>
            <person name="Szeto E."/>
            <person name="Ivanova N."/>
            <person name="Pagani I."/>
            <person name="Pati A."/>
            <person name="Goodwin L."/>
            <person name="Nordberg H.P."/>
            <person name="Cantor M.N."/>
            <person name="Hua S.X."/>
            <person name="Woyke T."/>
            <person name="Kerfeld C.A."/>
        </authorList>
    </citation>
    <scope>NUCLEOTIDE SEQUENCE [LARGE SCALE GENOMIC DNA]</scope>
    <source>
        <strain evidence="4 5">PCC 7417</strain>
    </source>
</reference>
<feature type="transmembrane region" description="Helical" evidence="2">
    <location>
        <begin position="355"/>
        <end position="381"/>
    </location>
</feature>
<dbReference type="OrthoDB" id="337251at2"/>
<dbReference type="SUPFAM" id="SSF55073">
    <property type="entry name" value="Nucleotide cyclase"/>
    <property type="match status" value="1"/>
</dbReference>
<dbReference type="GO" id="GO:0004016">
    <property type="term" value="F:adenylate cyclase activity"/>
    <property type="evidence" value="ECO:0007669"/>
    <property type="project" value="UniProtKB-ARBA"/>
</dbReference>
<dbReference type="PROSITE" id="PS50125">
    <property type="entry name" value="GUANYLATE_CYCLASE_2"/>
    <property type="match status" value="1"/>
</dbReference>
<evidence type="ECO:0000259" key="3">
    <source>
        <dbReference type="PROSITE" id="PS50125"/>
    </source>
</evidence>
<feature type="transmembrane region" description="Helical" evidence="2">
    <location>
        <begin position="332"/>
        <end position="348"/>
    </location>
</feature>
<dbReference type="Pfam" id="PF00211">
    <property type="entry name" value="Guanylate_cyc"/>
    <property type="match status" value="1"/>
</dbReference>
<feature type="domain" description="Guanylate cyclase" evidence="3">
    <location>
        <begin position="441"/>
        <end position="573"/>
    </location>
</feature>
<dbReference type="GO" id="GO:0035556">
    <property type="term" value="P:intracellular signal transduction"/>
    <property type="evidence" value="ECO:0007669"/>
    <property type="project" value="InterPro"/>
</dbReference>
<protein>
    <submittedName>
        <fullName evidence="4">Putative transmembrane sensor domain protein</fullName>
    </submittedName>
</protein>
<dbReference type="Proteomes" id="UP000010475">
    <property type="component" value="Chromosome"/>
</dbReference>
<dbReference type="RefSeq" id="WP_015209861.1">
    <property type="nucleotide sequence ID" value="NC_019757.1"/>
</dbReference>
<proteinExistence type="inferred from homology"/>
<dbReference type="eggNOG" id="COG4252">
    <property type="taxonomic scope" value="Bacteria"/>
</dbReference>
<name>K9X4P7_9NOST</name>
<accession>K9X4P7</accession>
<dbReference type="GO" id="GO:0009190">
    <property type="term" value="P:cyclic nucleotide biosynthetic process"/>
    <property type="evidence" value="ECO:0007669"/>
    <property type="project" value="InterPro"/>
</dbReference>
<dbReference type="AlphaFoldDB" id="K9X4P7"/>
<evidence type="ECO:0000256" key="2">
    <source>
        <dbReference type="SAM" id="Phobius"/>
    </source>
</evidence>
<keyword evidence="2" id="KW-0472">Membrane</keyword>
<dbReference type="EMBL" id="CP003642">
    <property type="protein sequence ID" value="AFZ26622.1"/>
    <property type="molecule type" value="Genomic_DNA"/>
</dbReference>
<dbReference type="eggNOG" id="COG2114">
    <property type="taxonomic scope" value="Bacteria"/>
</dbReference>
<dbReference type="SMART" id="SM01080">
    <property type="entry name" value="CHASE2"/>
    <property type="match status" value="1"/>
</dbReference>
<keyword evidence="2" id="KW-1133">Transmembrane helix</keyword>
<dbReference type="SMART" id="SM00044">
    <property type="entry name" value="CYCc"/>
    <property type="match status" value="1"/>
</dbReference>
<comment type="similarity">
    <text evidence="1">Belongs to the adenylyl cyclase class-3 family.</text>
</comment>
<keyword evidence="2 4" id="KW-0812">Transmembrane</keyword>
<dbReference type="HOGENOM" id="CLU_000445_85_1_3"/>